<comment type="caution">
    <text evidence="2">The sequence shown here is derived from an EMBL/GenBank/DDBJ whole genome shotgun (WGS) entry which is preliminary data.</text>
</comment>
<feature type="domain" description="Phage terminase large subunit N-terminal" evidence="1">
    <location>
        <begin position="36"/>
        <end position="246"/>
    </location>
</feature>
<protein>
    <recommendedName>
        <fullName evidence="1">Phage terminase large subunit N-terminal domain-containing protein</fullName>
    </recommendedName>
</protein>
<dbReference type="InterPro" id="IPR035412">
    <property type="entry name" value="Terminase_L_N"/>
</dbReference>
<sequence length="374" mass="43957">MATATKELKFDFNPDIFNNVFWHLKAAFLNLAIRFIWVYGGSSASKTYSVVQLIIIRMLEARDENTMVLRKYAVDIKDSIYSDFKGIITSWGLDDYFICQQNYIVCKITGSYVRFRGLDDSEKIKGLANFKRVVLEEISQFDEQDLKQIRKRLRGRAGQQIIGIFNPVSEEHWIKTKVFDLETLTEQQTDIAGMWVNEKGNLVIMKTNYLDNKYIVGPNFVDQHTIDDFEKDKVNDYEYYRIYGLGDWGKIRTGGEFWKKFNASLHVNKVTWDKSLPIWLSCDENVNPYLPWQVWQLKGKHAQQIDEIFLEDPRNRVKDACLEFCKRYPLSEVSGLFVGGDRTSIKEDTKKEKGENYFTDIMKDLKDYRLRFSR</sequence>
<reference evidence="2 3" key="1">
    <citation type="submission" date="2020-08" db="EMBL/GenBank/DDBJ databases">
        <title>Genomic Encyclopedia of Type Strains, Phase IV (KMG-V): Genome sequencing to study the core and pangenomes of soil and plant-associated prokaryotes.</title>
        <authorList>
            <person name="Whitman W."/>
        </authorList>
    </citation>
    <scope>NUCLEOTIDE SEQUENCE [LARGE SCALE GENOMIC DNA]</scope>
    <source>
        <strain evidence="2 3">MP601</strain>
    </source>
</reference>
<evidence type="ECO:0000313" key="3">
    <source>
        <dbReference type="Proteomes" id="UP000548326"/>
    </source>
</evidence>
<evidence type="ECO:0000313" key="2">
    <source>
        <dbReference type="EMBL" id="MBB6126960.1"/>
    </source>
</evidence>
<name>A0A841J884_9SPHI</name>
<dbReference type="Proteomes" id="UP000548326">
    <property type="component" value="Unassembled WGS sequence"/>
</dbReference>
<dbReference type="PANTHER" id="PTHR39184:SF1">
    <property type="entry name" value="PBSX PHAGE TERMINASE LARGE SUBUNIT"/>
    <property type="match status" value="1"/>
</dbReference>
<organism evidence="2 3">
    <name type="scientific">Mucilaginibacter lappiensis</name>
    <dbReference type="NCBI Taxonomy" id="354630"/>
    <lineage>
        <taxon>Bacteria</taxon>
        <taxon>Pseudomonadati</taxon>
        <taxon>Bacteroidota</taxon>
        <taxon>Sphingobacteriia</taxon>
        <taxon>Sphingobacteriales</taxon>
        <taxon>Sphingobacteriaceae</taxon>
        <taxon>Mucilaginibacter</taxon>
    </lineage>
</organism>
<dbReference type="Gene3D" id="3.40.50.300">
    <property type="entry name" value="P-loop containing nucleotide triphosphate hydrolases"/>
    <property type="match status" value="1"/>
</dbReference>
<gene>
    <name evidence="2" type="ORF">HDF22_001066</name>
</gene>
<evidence type="ECO:0000259" key="1">
    <source>
        <dbReference type="Pfam" id="PF04466"/>
    </source>
</evidence>
<dbReference type="RefSeq" id="WP_183586131.1">
    <property type="nucleotide sequence ID" value="NZ_JACHCA010000003.1"/>
</dbReference>
<proteinExistence type="predicted"/>
<accession>A0A841J884</accession>
<dbReference type="Pfam" id="PF04466">
    <property type="entry name" value="Terminase_3"/>
    <property type="match status" value="1"/>
</dbReference>
<dbReference type="InterPro" id="IPR027417">
    <property type="entry name" value="P-loop_NTPase"/>
</dbReference>
<dbReference type="EMBL" id="JACHCA010000003">
    <property type="protein sequence ID" value="MBB6126960.1"/>
    <property type="molecule type" value="Genomic_DNA"/>
</dbReference>
<dbReference type="NCBIfam" id="TIGR01547">
    <property type="entry name" value="phage_term_2"/>
    <property type="match status" value="1"/>
</dbReference>
<dbReference type="InterPro" id="IPR006437">
    <property type="entry name" value="Phage_terminase_lsu"/>
</dbReference>
<dbReference type="AlphaFoldDB" id="A0A841J884"/>
<dbReference type="InterPro" id="IPR052380">
    <property type="entry name" value="Viral_DNA_packaging_terminase"/>
</dbReference>
<dbReference type="PANTHER" id="PTHR39184">
    <property type="match status" value="1"/>
</dbReference>